<dbReference type="AlphaFoldDB" id="A0A0X4ERH7"/>
<gene>
    <name evidence="1" type="ORF">AWI28_02410</name>
</gene>
<dbReference type="EMBL" id="LRCR01000012">
    <property type="protein sequence ID" value="KUQ84330.1"/>
    <property type="molecule type" value="Genomic_DNA"/>
</dbReference>
<protein>
    <submittedName>
        <fullName evidence="1">Uncharacterized protein</fullName>
    </submittedName>
</protein>
<organism evidence="1 2">
    <name type="scientific">Enterobacter genomosp. O</name>
    <dbReference type="NCBI Taxonomy" id="2364150"/>
    <lineage>
        <taxon>Bacteria</taxon>
        <taxon>Pseudomonadati</taxon>
        <taxon>Pseudomonadota</taxon>
        <taxon>Gammaproteobacteria</taxon>
        <taxon>Enterobacterales</taxon>
        <taxon>Enterobacteriaceae</taxon>
        <taxon>Enterobacter</taxon>
        <taxon>Enterobacter cloacae complex</taxon>
        <taxon>Enterobacter cloacae complex clade O</taxon>
    </lineage>
</organism>
<evidence type="ECO:0000313" key="1">
    <source>
        <dbReference type="EMBL" id="KUQ84330.1"/>
    </source>
</evidence>
<accession>A0A0X4ERH7</accession>
<comment type="caution">
    <text evidence="1">The sequence shown here is derived from an EMBL/GenBank/DDBJ whole genome shotgun (WGS) entry which is preliminary data.</text>
</comment>
<evidence type="ECO:0000313" key="2">
    <source>
        <dbReference type="Proteomes" id="UP000064715"/>
    </source>
</evidence>
<reference evidence="2" key="1">
    <citation type="submission" date="2016-01" db="EMBL/GenBank/DDBJ databases">
        <title>WGS of SAMN04407783.</title>
        <authorList>
            <person name="Adams M."/>
            <person name="Sutton G."/>
            <person name="Nelson K."/>
            <person name="Thaden J."/>
            <person name="Fowler V."/>
            <person name="Mccorrison J."/>
            <person name="Sanka R."/>
            <person name="Brinkac L."/>
            <person name="Nierman W."/>
        </authorList>
    </citation>
    <scope>NUCLEOTIDE SEQUENCE [LARGE SCALE GENOMIC DNA]</scope>
    <source>
        <strain evidence="2">GN04363</strain>
    </source>
</reference>
<name>A0A0X4ERH7_9ENTR</name>
<keyword evidence="2" id="KW-1185">Reference proteome</keyword>
<sequence>MHEDIELPLSILFKSAEINKIKINIHLFQLQYHAFPFIFTLRLM</sequence>
<proteinExistence type="predicted"/>
<dbReference type="Proteomes" id="UP000064715">
    <property type="component" value="Unassembled WGS sequence"/>
</dbReference>